<evidence type="ECO:0000313" key="3">
    <source>
        <dbReference type="Proteomes" id="UP000016361"/>
    </source>
</evidence>
<organism evidence="2 3">
    <name type="scientific">Lentilactobacillus otakiensis DSM 19908 = JCM 15040</name>
    <dbReference type="NCBI Taxonomy" id="1423780"/>
    <lineage>
        <taxon>Bacteria</taxon>
        <taxon>Bacillati</taxon>
        <taxon>Bacillota</taxon>
        <taxon>Bacilli</taxon>
        <taxon>Lactobacillales</taxon>
        <taxon>Lactobacillaceae</taxon>
        <taxon>Lentilactobacillus</taxon>
    </lineage>
</organism>
<accession>S4NHZ9</accession>
<protein>
    <submittedName>
        <fullName evidence="2">Uncharacterized protein</fullName>
    </submittedName>
</protein>
<gene>
    <name evidence="2" type="ORF">LOT_1370</name>
</gene>
<dbReference type="AlphaFoldDB" id="S4NHZ9"/>
<feature type="compositionally biased region" description="Basic and acidic residues" evidence="1">
    <location>
        <begin position="1"/>
        <end position="16"/>
    </location>
</feature>
<name>S4NHZ9_9LACO</name>
<feature type="region of interest" description="Disordered" evidence="1">
    <location>
        <begin position="1"/>
        <end position="37"/>
    </location>
</feature>
<proteinExistence type="predicted"/>
<evidence type="ECO:0000313" key="2">
    <source>
        <dbReference type="EMBL" id="GAD16832.1"/>
    </source>
</evidence>
<reference evidence="3" key="1">
    <citation type="journal article" date="2013" name="Genome Announc.">
        <title>Draft Genome Sequence of D-Branched-Chain Amino Acid Producer Lactobacillus otakiensis JCM 15040T, Isolated from a Traditional Japanese Pickle.</title>
        <authorList>
            <person name="Doi K."/>
            <person name="Mori K."/>
            <person name="Mutaguchi Y."/>
            <person name="Tashiro K."/>
            <person name="Fujino Y."/>
            <person name="Ohmori T."/>
            <person name="Kuhara S."/>
            <person name="Ohshima T."/>
        </authorList>
    </citation>
    <scope>NUCLEOTIDE SEQUENCE [LARGE SCALE GENOMIC DNA]</scope>
    <source>
        <strain evidence="3">JCM 15040</strain>
    </source>
</reference>
<dbReference type="EMBL" id="BASH01000004">
    <property type="protein sequence ID" value="GAD16832.1"/>
    <property type="molecule type" value="Genomic_DNA"/>
</dbReference>
<keyword evidence="3" id="KW-1185">Reference proteome</keyword>
<evidence type="ECO:0000256" key="1">
    <source>
        <dbReference type="SAM" id="MobiDB-lite"/>
    </source>
</evidence>
<dbReference type="Proteomes" id="UP000016361">
    <property type="component" value="Unassembled WGS sequence"/>
</dbReference>
<comment type="caution">
    <text evidence="2">The sequence shown here is derived from an EMBL/GenBank/DDBJ whole genome shotgun (WGS) entry which is preliminary data.</text>
</comment>
<sequence length="37" mass="4143">MMRVLHQDSLLDKAEEAGLGNTFNPNKSKNTNRKNGI</sequence>